<accession>S7Q109</accession>
<dbReference type="OMA" id="HANEPEF"/>
<evidence type="ECO:0000313" key="2">
    <source>
        <dbReference type="Proteomes" id="UP000030669"/>
    </source>
</evidence>
<name>S7Q109_GLOTA</name>
<dbReference type="OrthoDB" id="2689033at2759"/>
<dbReference type="Proteomes" id="UP000030669">
    <property type="component" value="Unassembled WGS sequence"/>
</dbReference>
<protein>
    <submittedName>
        <fullName evidence="1">Uncharacterized protein</fullName>
    </submittedName>
</protein>
<organism evidence="1 2">
    <name type="scientific">Gloeophyllum trabeum (strain ATCC 11539 / FP-39264 / Madison 617)</name>
    <name type="common">Brown rot fungus</name>
    <dbReference type="NCBI Taxonomy" id="670483"/>
    <lineage>
        <taxon>Eukaryota</taxon>
        <taxon>Fungi</taxon>
        <taxon>Dikarya</taxon>
        <taxon>Basidiomycota</taxon>
        <taxon>Agaricomycotina</taxon>
        <taxon>Agaricomycetes</taxon>
        <taxon>Gloeophyllales</taxon>
        <taxon>Gloeophyllaceae</taxon>
        <taxon>Gloeophyllum</taxon>
    </lineage>
</organism>
<feature type="non-terminal residue" evidence="1">
    <location>
        <position position="143"/>
    </location>
</feature>
<keyword evidence="2" id="KW-1185">Reference proteome</keyword>
<evidence type="ECO:0000313" key="1">
    <source>
        <dbReference type="EMBL" id="EPQ53202.1"/>
    </source>
</evidence>
<dbReference type="AlphaFoldDB" id="S7Q109"/>
<dbReference type="GeneID" id="19305095"/>
<dbReference type="RefSeq" id="XP_007868159.1">
    <property type="nucleotide sequence ID" value="XM_007869968.1"/>
</dbReference>
<sequence>NLPRLRISDNLMQVFLWVMREAGAAQVPSFDAFRKLQDKLRKESGIKTVKCQSPLGNNFYMNDIGAIIAKDYSNPLTRPLMVHYPHETSGPISEVWHGKKLLKETPLEHLCPHYLDDSGNYYYVNEIAMVRSGNFVIPRRWKL</sequence>
<dbReference type="eggNOG" id="ENOG502SJ45">
    <property type="taxonomic scope" value="Eukaryota"/>
</dbReference>
<dbReference type="EMBL" id="KB469306">
    <property type="protein sequence ID" value="EPQ53202.1"/>
    <property type="molecule type" value="Genomic_DNA"/>
</dbReference>
<proteinExistence type="predicted"/>
<dbReference type="HOGENOM" id="CLU_145550_1_0_1"/>
<reference evidence="1 2" key="1">
    <citation type="journal article" date="2012" name="Science">
        <title>The Paleozoic origin of enzymatic lignin decomposition reconstructed from 31 fungal genomes.</title>
        <authorList>
            <person name="Floudas D."/>
            <person name="Binder M."/>
            <person name="Riley R."/>
            <person name="Barry K."/>
            <person name="Blanchette R.A."/>
            <person name="Henrissat B."/>
            <person name="Martinez A.T."/>
            <person name="Otillar R."/>
            <person name="Spatafora J.W."/>
            <person name="Yadav J.S."/>
            <person name="Aerts A."/>
            <person name="Benoit I."/>
            <person name="Boyd A."/>
            <person name="Carlson A."/>
            <person name="Copeland A."/>
            <person name="Coutinho P.M."/>
            <person name="de Vries R.P."/>
            <person name="Ferreira P."/>
            <person name="Findley K."/>
            <person name="Foster B."/>
            <person name="Gaskell J."/>
            <person name="Glotzer D."/>
            <person name="Gorecki P."/>
            <person name="Heitman J."/>
            <person name="Hesse C."/>
            <person name="Hori C."/>
            <person name="Igarashi K."/>
            <person name="Jurgens J.A."/>
            <person name="Kallen N."/>
            <person name="Kersten P."/>
            <person name="Kohler A."/>
            <person name="Kuees U."/>
            <person name="Kumar T.K.A."/>
            <person name="Kuo A."/>
            <person name="LaButti K."/>
            <person name="Larrondo L.F."/>
            <person name="Lindquist E."/>
            <person name="Ling A."/>
            <person name="Lombard V."/>
            <person name="Lucas S."/>
            <person name="Lundell T."/>
            <person name="Martin R."/>
            <person name="McLaughlin D.J."/>
            <person name="Morgenstern I."/>
            <person name="Morin E."/>
            <person name="Murat C."/>
            <person name="Nagy L.G."/>
            <person name="Nolan M."/>
            <person name="Ohm R.A."/>
            <person name="Patyshakuliyeva A."/>
            <person name="Rokas A."/>
            <person name="Ruiz-Duenas F.J."/>
            <person name="Sabat G."/>
            <person name="Salamov A."/>
            <person name="Samejima M."/>
            <person name="Schmutz J."/>
            <person name="Slot J.C."/>
            <person name="St John F."/>
            <person name="Stenlid J."/>
            <person name="Sun H."/>
            <person name="Sun S."/>
            <person name="Syed K."/>
            <person name="Tsang A."/>
            <person name="Wiebenga A."/>
            <person name="Young D."/>
            <person name="Pisabarro A."/>
            <person name="Eastwood D.C."/>
            <person name="Martin F."/>
            <person name="Cullen D."/>
            <person name="Grigoriev I.V."/>
            <person name="Hibbett D.S."/>
        </authorList>
    </citation>
    <scope>NUCLEOTIDE SEQUENCE [LARGE SCALE GENOMIC DNA]</scope>
    <source>
        <strain evidence="1 2">ATCC 11539</strain>
    </source>
</reference>
<feature type="non-terminal residue" evidence="1">
    <location>
        <position position="1"/>
    </location>
</feature>
<dbReference type="KEGG" id="gtr:GLOTRDRAFT_23374"/>
<dbReference type="STRING" id="670483.S7Q109"/>
<gene>
    <name evidence="1" type="ORF">GLOTRDRAFT_23374</name>
</gene>